<protein>
    <recommendedName>
        <fullName evidence="6">Apple domain-containing protein</fullName>
    </recommendedName>
</protein>
<dbReference type="SUPFAM" id="SSF56436">
    <property type="entry name" value="C-type lectin-like"/>
    <property type="match status" value="1"/>
</dbReference>
<name>A0A913YU35_EXADI</name>
<dbReference type="InterPro" id="IPR001304">
    <property type="entry name" value="C-type_lectin-like"/>
</dbReference>
<feature type="domain" description="C-type lectin" evidence="3">
    <location>
        <begin position="146"/>
        <end position="179"/>
    </location>
</feature>
<dbReference type="EnsemblMetazoa" id="XM_028662918.1">
    <property type="protein sequence ID" value="XP_028518719.1"/>
    <property type="gene ID" value="LOC114576370"/>
</dbReference>
<dbReference type="Gene3D" id="3.50.4.10">
    <property type="entry name" value="Hepatocyte Growth Factor"/>
    <property type="match status" value="1"/>
</dbReference>
<keyword evidence="1" id="KW-0732">Signal</keyword>
<feature type="chain" id="PRO_5036987013" description="Apple domain-containing protein" evidence="1">
    <location>
        <begin position="19"/>
        <end position="192"/>
    </location>
</feature>
<proteinExistence type="predicted"/>
<organism evidence="4 5">
    <name type="scientific">Exaiptasia diaphana</name>
    <name type="common">Tropical sea anemone</name>
    <name type="synonym">Aiptasia pulchella</name>
    <dbReference type="NCBI Taxonomy" id="2652724"/>
    <lineage>
        <taxon>Eukaryota</taxon>
        <taxon>Metazoa</taxon>
        <taxon>Cnidaria</taxon>
        <taxon>Anthozoa</taxon>
        <taxon>Hexacorallia</taxon>
        <taxon>Actiniaria</taxon>
        <taxon>Aiptasiidae</taxon>
        <taxon>Exaiptasia</taxon>
    </lineage>
</organism>
<dbReference type="OrthoDB" id="5989747at2759"/>
<dbReference type="CDD" id="cd00037">
    <property type="entry name" value="CLECT"/>
    <property type="match status" value="1"/>
</dbReference>
<evidence type="ECO:0000259" key="3">
    <source>
        <dbReference type="Pfam" id="PF00059"/>
    </source>
</evidence>
<evidence type="ECO:0000313" key="5">
    <source>
        <dbReference type="Proteomes" id="UP000887567"/>
    </source>
</evidence>
<keyword evidence="5" id="KW-1185">Reference proteome</keyword>
<dbReference type="KEGG" id="epa:114576370"/>
<evidence type="ECO:0008006" key="6">
    <source>
        <dbReference type="Google" id="ProtNLM"/>
    </source>
</evidence>
<evidence type="ECO:0000256" key="1">
    <source>
        <dbReference type="SAM" id="SignalP"/>
    </source>
</evidence>
<evidence type="ECO:0000259" key="2">
    <source>
        <dbReference type="Pfam" id="PF00024"/>
    </source>
</evidence>
<evidence type="ECO:0000313" key="4">
    <source>
        <dbReference type="EnsemblMetazoa" id="XP_028518719.1"/>
    </source>
</evidence>
<dbReference type="InterPro" id="IPR016186">
    <property type="entry name" value="C-type_lectin-like/link_sf"/>
</dbReference>
<dbReference type="AlphaFoldDB" id="A0A913YU35"/>
<dbReference type="Proteomes" id="UP000887567">
    <property type="component" value="Unplaced"/>
</dbReference>
<sequence length="192" mass="22292">MKNKAFSLLLITTGVVFSQNLINVDQLWSSSSVFETNKDYALFGHVIKTLYVQFVAECIQECQNTLECFSYNYVYFQNGTSDHLCELNLSNKNQSKSSYIPLHGYQYGEPQDFQYCVGDECVKKNALADKWYRINGSLLKTIYSIKNWADARSYCRSIGGDLMTVHSQIENKFVKSVLMYREYMKCIRMMKI</sequence>
<reference evidence="4" key="1">
    <citation type="submission" date="2022-11" db="UniProtKB">
        <authorList>
            <consortium name="EnsemblMetazoa"/>
        </authorList>
    </citation>
    <scope>IDENTIFICATION</scope>
</reference>
<dbReference type="Gene3D" id="3.10.100.10">
    <property type="entry name" value="Mannose-Binding Protein A, subunit A"/>
    <property type="match status" value="1"/>
</dbReference>
<dbReference type="Pfam" id="PF00059">
    <property type="entry name" value="Lectin_C"/>
    <property type="match status" value="1"/>
</dbReference>
<dbReference type="Pfam" id="PF00024">
    <property type="entry name" value="PAN_1"/>
    <property type="match status" value="1"/>
</dbReference>
<dbReference type="RefSeq" id="XP_028518719.1">
    <property type="nucleotide sequence ID" value="XM_028662918.1"/>
</dbReference>
<dbReference type="InterPro" id="IPR003609">
    <property type="entry name" value="Pan_app"/>
</dbReference>
<dbReference type="InterPro" id="IPR016187">
    <property type="entry name" value="CTDL_fold"/>
</dbReference>
<accession>A0A913YU35</accession>
<feature type="signal peptide" evidence="1">
    <location>
        <begin position="1"/>
        <end position="18"/>
    </location>
</feature>
<dbReference type="GeneID" id="114576370"/>
<feature type="domain" description="Apple" evidence="2">
    <location>
        <begin position="34"/>
        <end position="109"/>
    </location>
</feature>